<evidence type="ECO:0000313" key="13">
    <source>
        <dbReference type="Proteomes" id="UP000570010"/>
    </source>
</evidence>
<keyword evidence="7" id="KW-1133">Transmembrane helix</keyword>
<keyword evidence="3" id="KW-0964">Secreted</keyword>
<dbReference type="NCBIfam" id="TIGR01451">
    <property type="entry name" value="B_ant_repeat"/>
    <property type="match status" value="4"/>
</dbReference>
<dbReference type="EMBL" id="JAAIWN010000035">
    <property type="protein sequence ID" value="NEY82457.1"/>
    <property type="molecule type" value="Genomic_DNA"/>
</dbReference>
<dbReference type="InterPro" id="IPR051172">
    <property type="entry name" value="Chlamydia_OmcB"/>
</dbReference>
<proteinExistence type="predicted"/>
<keyword evidence="2" id="KW-0134">Cell wall</keyword>
<evidence type="ECO:0000256" key="6">
    <source>
        <dbReference type="SAM" id="MobiDB-lite"/>
    </source>
</evidence>
<dbReference type="InterPro" id="IPR047589">
    <property type="entry name" value="DUF11_rpt"/>
</dbReference>
<reference evidence="10 13" key="2">
    <citation type="submission" date="2020-07" db="EMBL/GenBank/DDBJ databases">
        <authorList>
            <person name="Feng H."/>
        </authorList>
    </citation>
    <scope>NUCLEOTIDE SEQUENCE [LARGE SCALE GENOMIC DNA]</scope>
    <source>
        <strain evidence="13">s-12</strain>
        <strain evidence="10">S-12</strain>
    </source>
</reference>
<dbReference type="InterPro" id="IPR019931">
    <property type="entry name" value="LPXTG_anchor"/>
</dbReference>
<keyword evidence="12" id="KW-1185">Reference proteome</keyword>
<feature type="domain" description="Gram-positive cocci surface proteins LPxTG" evidence="9">
    <location>
        <begin position="1080"/>
        <end position="1113"/>
    </location>
</feature>
<dbReference type="Proteomes" id="UP000472971">
    <property type="component" value="Unassembled WGS sequence"/>
</dbReference>
<organism evidence="11 12">
    <name type="scientific">Bacillus aquiflavi</name>
    <dbReference type="NCBI Taxonomy" id="2672567"/>
    <lineage>
        <taxon>Bacteria</taxon>
        <taxon>Bacillati</taxon>
        <taxon>Bacillota</taxon>
        <taxon>Bacilli</taxon>
        <taxon>Bacillales</taxon>
        <taxon>Bacillaceae</taxon>
        <taxon>Bacillus</taxon>
    </lineage>
</organism>
<keyword evidence="7" id="KW-0812">Transmembrane</keyword>
<evidence type="ECO:0000256" key="5">
    <source>
        <dbReference type="ARBA" id="ARBA00023088"/>
    </source>
</evidence>
<dbReference type="PANTHER" id="PTHR34819:SF3">
    <property type="entry name" value="CELL SURFACE PROTEIN"/>
    <property type="match status" value="1"/>
</dbReference>
<evidence type="ECO:0000313" key="10">
    <source>
        <dbReference type="EMBL" id="MBA4538137.1"/>
    </source>
</evidence>
<gene>
    <name evidence="11" type="ORF">G4D64_13310</name>
    <name evidence="10" type="ORF">H1Z61_13580</name>
</gene>
<dbReference type="RefSeq" id="WP_163242865.1">
    <property type="nucleotide sequence ID" value="NZ_JAAIWN010000035.1"/>
</dbReference>
<feature type="region of interest" description="Disordered" evidence="6">
    <location>
        <begin position="771"/>
        <end position="797"/>
    </location>
</feature>
<dbReference type="SUPFAM" id="SSF101898">
    <property type="entry name" value="NHL repeat"/>
    <property type="match status" value="1"/>
</dbReference>
<name>A0A6B3W1V2_9BACI</name>
<accession>A0A6B3W1V2</accession>
<evidence type="ECO:0000256" key="7">
    <source>
        <dbReference type="SAM" id="Phobius"/>
    </source>
</evidence>
<comment type="subcellular location">
    <subcellularLocation>
        <location evidence="1">Secreted</location>
        <location evidence="1">Cell wall</location>
        <topology evidence="1">Peptidoglycan-anchor</topology>
    </subcellularLocation>
</comment>
<evidence type="ECO:0000256" key="2">
    <source>
        <dbReference type="ARBA" id="ARBA00022512"/>
    </source>
</evidence>
<dbReference type="SUPFAM" id="SSF49401">
    <property type="entry name" value="Bacterial adhesins"/>
    <property type="match status" value="5"/>
</dbReference>
<dbReference type="InterPro" id="IPR008966">
    <property type="entry name" value="Adhesion_dom_sf"/>
</dbReference>
<dbReference type="Gene3D" id="2.60.40.740">
    <property type="match status" value="4"/>
</dbReference>
<reference evidence="11 12" key="1">
    <citation type="submission" date="2020-02" db="EMBL/GenBank/DDBJ databases">
        <title>Bacillus aquiflavi sp. nov., isolated from yellow water of strong flavor Chinese baijiu in Yibin region of China.</title>
        <authorList>
            <person name="Xie J."/>
        </authorList>
    </citation>
    <scope>NUCLEOTIDE SEQUENCE [LARGE SCALE GENOMIC DNA]</scope>
    <source>
        <strain evidence="11 12">3H-10</strain>
    </source>
</reference>
<feature type="compositionally biased region" description="Basic and acidic residues" evidence="6">
    <location>
        <begin position="1066"/>
        <end position="1075"/>
    </location>
</feature>
<evidence type="ECO:0000256" key="4">
    <source>
        <dbReference type="ARBA" id="ARBA00022729"/>
    </source>
</evidence>
<dbReference type="Proteomes" id="UP000570010">
    <property type="component" value="Unassembled WGS sequence"/>
</dbReference>
<feature type="compositionally biased region" description="Basic and acidic residues" evidence="6">
    <location>
        <begin position="180"/>
        <end position="218"/>
    </location>
</feature>
<feature type="chain" id="PRO_5038247448" evidence="8">
    <location>
        <begin position="22"/>
        <end position="1113"/>
    </location>
</feature>
<feature type="transmembrane region" description="Helical" evidence="7">
    <location>
        <begin position="1088"/>
        <end position="1107"/>
    </location>
</feature>
<protein>
    <submittedName>
        <fullName evidence="11">Isopeptide-forming domain-containing fimbrial protein</fullName>
    </submittedName>
</protein>
<comment type="caution">
    <text evidence="11">The sequence shown here is derived from an EMBL/GenBank/DDBJ whole genome shotgun (WGS) entry which is preliminary data.</text>
</comment>
<keyword evidence="7" id="KW-0472">Membrane</keyword>
<evidence type="ECO:0000256" key="3">
    <source>
        <dbReference type="ARBA" id="ARBA00022525"/>
    </source>
</evidence>
<feature type="compositionally biased region" description="Basic and acidic residues" evidence="6">
    <location>
        <begin position="771"/>
        <end position="793"/>
    </location>
</feature>
<dbReference type="AlphaFoldDB" id="A0A6B3W1V2"/>
<feature type="region of interest" description="Disordered" evidence="6">
    <location>
        <begin position="174"/>
        <end position="234"/>
    </location>
</feature>
<keyword evidence="4 8" id="KW-0732">Signal</keyword>
<evidence type="ECO:0000256" key="8">
    <source>
        <dbReference type="SAM" id="SignalP"/>
    </source>
</evidence>
<dbReference type="PANTHER" id="PTHR34819">
    <property type="entry name" value="LARGE CYSTEINE-RICH PERIPLASMIC PROTEIN OMCB"/>
    <property type="match status" value="1"/>
</dbReference>
<dbReference type="InterPro" id="IPR001434">
    <property type="entry name" value="OmcB-like_DUF11"/>
</dbReference>
<keyword evidence="5" id="KW-0572">Peptidoglycan-anchor</keyword>
<dbReference type="NCBIfam" id="TIGR04226">
    <property type="entry name" value="RrgB_K2N_iso_D2"/>
    <property type="match status" value="4"/>
</dbReference>
<dbReference type="InterPro" id="IPR026466">
    <property type="entry name" value="Fim_isopep_form_D2_dom"/>
</dbReference>
<feature type="region of interest" description="Disordered" evidence="6">
    <location>
        <begin position="1056"/>
        <end position="1075"/>
    </location>
</feature>
<sequence>MLKKAGIVAFIFMLISQTIFAGAGIQKEVKAAADSGQSIFTNVSLKSEDGKEIDANKNPNHYVNVEQPLNVKLDWALAGENVKAGDVVLPAELKVTKQQEGTLNTENWSAGTYKVSTDGTVTVTLNELSEAKGSFEIETVLNNIAMEENRVIPLTFVVDGENKIIHVPLQNNSSAEAEAVTEKVNDTPKEEAAKTDTVEEKEPTQENKNNDESVKEETNESTPQAKVDHTLPPKKETVTMAALTEEKENQAVAAAAFTINDVDTYAVSSDGTTLYQLDGNNPGAATPKASISITGITVNGLNGLAISENEDVFYAANGSNLYSINADGTAKFVKALSAGNGISNAVINHSKYYYIFLEDGEWKLGSYDLITGANVTSVIANSSNVNLGGGDIVVDAEGYIWYAAAQNIVQIDPQSSTLIRSVTITNSDGQPIEPYVRGLSFLPNGQMLLSSGNTNITLFLLDPETLSTTYIGAVEVKLSVDLASRPKPSFNPNPPVLKSEKTANLKEKAAGNTDADNPEVGDTILYTIKTQNTIEDSLIENLVISDTLPEGLEYVSGSLKVDGESATDAEGDDKGHYQNGTVVGQFGEITDTEWHTVTFEATIKAGQAGQDIKNIATVGGDNVEDPDKPEEVVKVYPRDPVLESEKSSKNLDEGKDQYEVGDTIVYTIKTRNKVSDSLVENLSITDQLPAGLEYVDNSLKVSHNGTGEFSNGSVTAKFGDVTDTAWRTVTFQAKIKSGQSGETIKNIATVSGSNVEDPDKPSEDVKVYPKDPLLKSEKSANIKEKANGNKDTDNPEVGDTIVYTIRAQNTVSDSLIENLVISDTLPEGLEYVPGSLKVDGELATDAEGDDKGHYQNGTVVGQFGDMTDTEWHTVTFEATIKAGQAGQDIKNIATVSASNVEDPDKPSEEVKVYPRNPVLESEKSAENLDEGKDQYEVGDTIVYTIKTRNKVSDSVVENLSITDKLPAGIEYVSGSLKIDGQAVTDAEDNDNGYYADGTIIGQFGDLTDTEWHTVEFQAKISADQSDKAIENIAVVAGSNIDKQDHPKEIIKVEPTDSKNPAVGLTDPKDPSQRDQLIDKLPQTGEETLLYMMMIGFLFLTIGGLLLLRKKSNI</sequence>
<dbReference type="EMBL" id="JACEIO010000035">
    <property type="protein sequence ID" value="MBA4538137.1"/>
    <property type="molecule type" value="Genomic_DNA"/>
</dbReference>
<evidence type="ECO:0000256" key="1">
    <source>
        <dbReference type="ARBA" id="ARBA00004168"/>
    </source>
</evidence>
<dbReference type="Pfam" id="PF01345">
    <property type="entry name" value="DUF11"/>
    <property type="match status" value="4"/>
</dbReference>
<dbReference type="PROSITE" id="PS50847">
    <property type="entry name" value="GRAM_POS_ANCHORING"/>
    <property type="match status" value="1"/>
</dbReference>
<dbReference type="Pfam" id="PF00746">
    <property type="entry name" value="Gram_pos_anchor"/>
    <property type="match status" value="1"/>
</dbReference>
<evidence type="ECO:0000313" key="11">
    <source>
        <dbReference type="EMBL" id="NEY82457.1"/>
    </source>
</evidence>
<evidence type="ECO:0000313" key="12">
    <source>
        <dbReference type="Proteomes" id="UP000472971"/>
    </source>
</evidence>
<feature type="signal peptide" evidence="8">
    <location>
        <begin position="1"/>
        <end position="21"/>
    </location>
</feature>
<dbReference type="NCBIfam" id="TIGR01167">
    <property type="entry name" value="LPXTG_anchor"/>
    <property type="match status" value="1"/>
</dbReference>
<evidence type="ECO:0000259" key="9">
    <source>
        <dbReference type="PROSITE" id="PS50847"/>
    </source>
</evidence>